<name>A0AA36I170_9DINO</name>
<evidence type="ECO:0000313" key="5">
    <source>
        <dbReference type="EMBL" id="CAJ1378846.1"/>
    </source>
</evidence>
<dbReference type="GO" id="GO:0016772">
    <property type="term" value="F:transferase activity, transferring phosphorus-containing groups"/>
    <property type="evidence" value="ECO:0007669"/>
    <property type="project" value="InterPro"/>
</dbReference>
<dbReference type="InterPro" id="IPR012887">
    <property type="entry name" value="GDP_fucose_pyrophosphorylase"/>
</dbReference>
<dbReference type="AlphaFoldDB" id="A0AA36I170"/>
<feature type="signal peptide" evidence="3">
    <location>
        <begin position="1"/>
        <end position="15"/>
    </location>
</feature>
<keyword evidence="2" id="KW-0547">Nucleotide-binding</keyword>
<reference evidence="5" key="1">
    <citation type="submission" date="2023-08" db="EMBL/GenBank/DDBJ databases">
        <authorList>
            <person name="Chen Y."/>
            <person name="Shah S."/>
            <person name="Dougan E. K."/>
            <person name="Thang M."/>
            <person name="Chan C."/>
        </authorList>
    </citation>
    <scope>NUCLEOTIDE SEQUENCE</scope>
</reference>
<keyword evidence="3" id="KW-0732">Signal</keyword>
<comment type="caution">
    <text evidence="5">The sequence shown here is derived from an EMBL/GenBank/DDBJ whole genome shotgun (WGS) entry which is preliminary data.</text>
</comment>
<protein>
    <recommendedName>
        <fullName evidence="4">GDP-fucose pyrophosphorylase domain-containing protein</fullName>
    </recommendedName>
</protein>
<evidence type="ECO:0000256" key="2">
    <source>
        <dbReference type="ARBA" id="ARBA00022741"/>
    </source>
</evidence>
<keyword evidence="6" id="KW-1185">Reference proteome</keyword>
<dbReference type="GO" id="GO:0000166">
    <property type="term" value="F:nucleotide binding"/>
    <property type="evidence" value="ECO:0007669"/>
    <property type="project" value="UniProtKB-KW"/>
</dbReference>
<dbReference type="Proteomes" id="UP001178507">
    <property type="component" value="Unassembled WGS sequence"/>
</dbReference>
<dbReference type="EMBL" id="CAUJNA010000572">
    <property type="protein sequence ID" value="CAJ1378846.1"/>
    <property type="molecule type" value="Genomic_DNA"/>
</dbReference>
<feature type="chain" id="PRO_5041266454" description="GDP-fucose pyrophosphorylase domain-containing protein" evidence="3">
    <location>
        <begin position="16"/>
        <end position="309"/>
    </location>
</feature>
<dbReference type="Pfam" id="PF07959">
    <property type="entry name" value="Fucose_pyrophosphorylase"/>
    <property type="match status" value="1"/>
</dbReference>
<gene>
    <name evidence="5" type="ORF">EVOR1521_LOCUS7244</name>
</gene>
<keyword evidence="1" id="KW-0808">Transferase</keyword>
<feature type="domain" description="GDP-fucose pyrophosphorylase" evidence="4">
    <location>
        <begin position="28"/>
        <end position="259"/>
    </location>
</feature>
<sequence length="309" mass="33935">MSLDWCIAFFRLAASSFNGSTVLEAVEASKLYFDFYVEVVMASLPGQTKEAFCKYVAGQSKLPPRVLELMHDCLGSLELRGALLSDCAFLHFGTLQEFPAASLDAKRCGLQPFYGRTVADARAGPGLVMVNCQASSVKIRRATDDPSPDVLWVEMCSDVDLVVSSGFHLLVGLQGVHVDKPLPAGLCLDGRQLEDSSERTYVVAVYSASDTFKRTSTPEEVVFCGAQLQSWLAERELQPSDLWDASEAGCDLWTARLFAPGAALPGYWDASSFSRSDFLASRRYSLEDLNRLDSALRRDLQRSRRSADG</sequence>
<dbReference type="GO" id="GO:0042350">
    <property type="term" value="P:GDP-L-fucose biosynthetic process"/>
    <property type="evidence" value="ECO:0007669"/>
    <property type="project" value="UniProtKB-ARBA"/>
</dbReference>
<proteinExistence type="predicted"/>
<evidence type="ECO:0000259" key="4">
    <source>
        <dbReference type="Pfam" id="PF07959"/>
    </source>
</evidence>
<accession>A0AA36I170</accession>
<evidence type="ECO:0000256" key="3">
    <source>
        <dbReference type="SAM" id="SignalP"/>
    </source>
</evidence>
<organism evidence="5 6">
    <name type="scientific">Effrenium voratum</name>
    <dbReference type="NCBI Taxonomy" id="2562239"/>
    <lineage>
        <taxon>Eukaryota</taxon>
        <taxon>Sar</taxon>
        <taxon>Alveolata</taxon>
        <taxon>Dinophyceae</taxon>
        <taxon>Suessiales</taxon>
        <taxon>Symbiodiniaceae</taxon>
        <taxon>Effrenium</taxon>
    </lineage>
</organism>
<evidence type="ECO:0000256" key="1">
    <source>
        <dbReference type="ARBA" id="ARBA00022679"/>
    </source>
</evidence>
<evidence type="ECO:0000313" key="6">
    <source>
        <dbReference type="Proteomes" id="UP001178507"/>
    </source>
</evidence>